<dbReference type="AlphaFoldDB" id="A0A8S1IU36"/>
<protein>
    <submittedName>
        <fullName evidence="1">Uncharacterized protein</fullName>
    </submittedName>
</protein>
<sequence>MIENLGKSVAFASDGKEVREQEDNVDNERNMGSARRFIVDSFDGVSQPHPRRARYSDTVLHGRLSRLLTVVAWGYVFLTCFQLPEWCTLPVSSTGLQGLSHGHAWCKVAKGPYPTINPPFVSRSTGVILELCIQSALVFGLYLRWRAHGRQLYGDKLRVA</sequence>
<keyword evidence="2" id="KW-1185">Reference proteome</keyword>
<organism evidence="1 2">
    <name type="scientific">Ostreobium quekettii</name>
    <dbReference type="NCBI Taxonomy" id="121088"/>
    <lineage>
        <taxon>Eukaryota</taxon>
        <taxon>Viridiplantae</taxon>
        <taxon>Chlorophyta</taxon>
        <taxon>core chlorophytes</taxon>
        <taxon>Ulvophyceae</taxon>
        <taxon>TCBD clade</taxon>
        <taxon>Bryopsidales</taxon>
        <taxon>Ostreobineae</taxon>
        <taxon>Ostreobiaceae</taxon>
        <taxon>Ostreobium</taxon>
    </lineage>
</organism>
<gene>
    <name evidence="1" type="ORF">OSTQU699_LOCUS3904</name>
</gene>
<evidence type="ECO:0000313" key="1">
    <source>
        <dbReference type="EMBL" id="CAD7698543.1"/>
    </source>
</evidence>
<comment type="caution">
    <text evidence="1">The sequence shown here is derived from an EMBL/GenBank/DDBJ whole genome shotgun (WGS) entry which is preliminary data.</text>
</comment>
<reference evidence="1" key="1">
    <citation type="submission" date="2020-12" db="EMBL/GenBank/DDBJ databases">
        <authorList>
            <person name="Iha C."/>
        </authorList>
    </citation>
    <scope>NUCLEOTIDE SEQUENCE</scope>
</reference>
<evidence type="ECO:0000313" key="2">
    <source>
        <dbReference type="Proteomes" id="UP000708148"/>
    </source>
</evidence>
<dbReference type="Proteomes" id="UP000708148">
    <property type="component" value="Unassembled WGS sequence"/>
</dbReference>
<proteinExistence type="predicted"/>
<accession>A0A8S1IU36</accession>
<dbReference type="EMBL" id="CAJHUC010000848">
    <property type="protein sequence ID" value="CAD7698543.1"/>
    <property type="molecule type" value="Genomic_DNA"/>
</dbReference>
<name>A0A8S1IU36_9CHLO</name>